<comment type="caution">
    <text evidence="3">The sequence shown here is derived from an EMBL/GenBank/DDBJ whole genome shotgun (WGS) entry which is preliminary data.</text>
</comment>
<evidence type="ECO:0000259" key="2">
    <source>
        <dbReference type="PROSITE" id="PS50097"/>
    </source>
</evidence>
<gene>
    <name evidence="3" type="ORF">DBV15_08250</name>
</gene>
<dbReference type="Gene3D" id="1.25.10.10">
    <property type="entry name" value="Leucine-rich Repeat Variant"/>
    <property type="match status" value="1"/>
</dbReference>
<accession>A0A4S2KIU9</accession>
<evidence type="ECO:0000313" key="4">
    <source>
        <dbReference type="Proteomes" id="UP000310200"/>
    </source>
</evidence>
<feature type="region of interest" description="Disordered" evidence="1">
    <location>
        <begin position="438"/>
        <end position="458"/>
    </location>
</feature>
<reference evidence="3 4" key="1">
    <citation type="journal article" date="2019" name="Philos. Trans. R. Soc. Lond., B, Biol. Sci.">
        <title>Ant behaviour and brain gene expression of defending hosts depend on the ecological success of the intruding social parasite.</title>
        <authorList>
            <person name="Kaur R."/>
            <person name="Stoldt M."/>
            <person name="Jongepier E."/>
            <person name="Feldmeyer B."/>
            <person name="Menzel F."/>
            <person name="Bornberg-Bauer E."/>
            <person name="Foitzik S."/>
        </authorList>
    </citation>
    <scope>NUCLEOTIDE SEQUENCE [LARGE SCALE GENOMIC DNA]</scope>
    <source>
        <tissue evidence="3">Whole body</tissue>
    </source>
</reference>
<evidence type="ECO:0000313" key="3">
    <source>
        <dbReference type="EMBL" id="TGZ49442.1"/>
    </source>
</evidence>
<dbReference type="AlphaFoldDB" id="A0A4S2KIU9"/>
<dbReference type="InterPro" id="IPR000210">
    <property type="entry name" value="BTB/POZ_dom"/>
</dbReference>
<dbReference type="SMART" id="SM00225">
    <property type="entry name" value="BTB"/>
    <property type="match status" value="1"/>
</dbReference>
<feature type="compositionally biased region" description="Low complexity" evidence="1">
    <location>
        <begin position="438"/>
        <end position="448"/>
    </location>
</feature>
<dbReference type="Proteomes" id="UP000310200">
    <property type="component" value="Unassembled WGS sequence"/>
</dbReference>
<feature type="region of interest" description="Disordered" evidence="1">
    <location>
        <begin position="476"/>
        <end position="512"/>
    </location>
</feature>
<name>A0A4S2KIU9_9HYME</name>
<dbReference type="GO" id="GO:0009653">
    <property type="term" value="P:anatomical structure morphogenesis"/>
    <property type="evidence" value="ECO:0007669"/>
    <property type="project" value="TreeGrafter"/>
</dbReference>
<dbReference type="InterPro" id="IPR011989">
    <property type="entry name" value="ARM-like"/>
</dbReference>
<dbReference type="PANTHER" id="PTHR23312">
    <property type="entry name" value="ARMC5 ARMADILLO REPEAT-CONTAINING -RELATED"/>
    <property type="match status" value="1"/>
</dbReference>
<dbReference type="STRING" id="300112.A0A4S2KIU9"/>
<dbReference type="SUPFAM" id="SSF48371">
    <property type="entry name" value="ARM repeat"/>
    <property type="match status" value="2"/>
</dbReference>
<dbReference type="Gene3D" id="3.30.710.10">
    <property type="entry name" value="Potassium Channel Kv1.1, Chain A"/>
    <property type="match status" value="1"/>
</dbReference>
<sequence>MSRGSQTSARFSSAPAASRHQDVAVAPLPKALTDESTLARYFRAGNQRGIAVYLDQLKSDPKRCREFAKRANCLDILVQLLRCENHRIVDRSLSILADVCMTDDVREKVKNSKIGFNVVFVIENLEWNAMLHCRACRLVSNLSECSWHAEELCNAGVMKALVTLLTSKTDVQTYCMAVRAVRNIWNVYKNIRETMVELEIVKLIAQLFVTAEERSNVDAKYGRLVDACLKAMCTFLDTLDPRCAQQMHVNKNMWGYKCLMRCCSAGNNKMAVKCLYTLCQIAECRLNLGISGTVEELIALINTADANSNLLCKEMLISLCLFCREAVNRDKIRQSDGLQVILALLNKPEHEHHHLKLLEALSLFIHDEIGLDILTRHGILEVLVAKLTNVVAKNSERNSASRKRPSDYLIEDYYKKPSKYSTSRYSMDYYRDDWSPRSATSASSSSSPSTPPLPPYFDLNAEIDDLEDDVYSPVYSDKECDNEEEEAASPKSYKSLTTVEADSDSSSLNSETSSETNACEYYTLFLLSRLSLYVKPIDKLAESTTIKSLMDYIKYTKKQNALKSTAIKILARIMGNPVYFMPLLKQGVVFEMQTLPETEECTSYLRTVAETGGAIGQLSFILQRGEEEDKLLTAVSIPLLIKTQCTLKCLLKKCGGLQLIFDLLADSSHKLHKRAIWSICQLAKALEIHSDDYSTTETMTKVGELCDYPRLPFGERNRTKSPVSSMVTFELDDGTTIKACRRMLCKCSPVFSVMLEGNFSESSKKRIRLRDVSRDGLKTLILAASGAASIVYTFENRSIESLLDAVLLADYFLMPDLVDTLTEKSLNKLNHENICRAWRWARNHYCHEFRSYCVRSLLTAKMSWSETMRTFREFYITNAFDDLLCEIKDELLCDIKDIIMDVLCQC</sequence>
<dbReference type="GO" id="GO:0005829">
    <property type="term" value="C:cytosol"/>
    <property type="evidence" value="ECO:0007669"/>
    <property type="project" value="TreeGrafter"/>
</dbReference>
<dbReference type="InterPro" id="IPR055445">
    <property type="entry name" value="ARM_ARMC5"/>
</dbReference>
<organism evidence="3 4">
    <name type="scientific">Temnothorax longispinosus</name>
    <dbReference type="NCBI Taxonomy" id="300112"/>
    <lineage>
        <taxon>Eukaryota</taxon>
        <taxon>Metazoa</taxon>
        <taxon>Ecdysozoa</taxon>
        <taxon>Arthropoda</taxon>
        <taxon>Hexapoda</taxon>
        <taxon>Insecta</taxon>
        <taxon>Pterygota</taxon>
        <taxon>Neoptera</taxon>
        <taxon>Endopterygota</taxon>
        <taxon>Hymenoptera</taxon>
        <taxon>Apocrita</taxon>
        <taxon>Aculeata</taxon>
        <taxon>Formicoidea</taxon>
        <taxon>Formicidae</taxon>
        <taxon>Myrmicinae</taxon>
        <taxon>Temnothorax</taxon>
    </lineage>
</organism>
<dbReference type="InterPro" id="IPR000225">
    <property type="entry name" value="Armadillo"/>
</dbReference>
<dbReference type="InterPro" id="IPR011333">
    <property type="entry name" value="SKP1/BTB/POZ_sf"/>
</dbReference>
<evidence type="ECO:0000256" key="1">
    <source>
        <dbReference type="SAM" id="MobiDB-lite"/>
    </source>
</evidence>
<dbReference type="PROSITE" id="PS50097">
    <property type="entry name" value="BTB"/>
    <property type="match status" value="1"/>
</dbReference>
<dbReference type="PANTHER" id="PTHR23312:SF8">
    <property type="entry name" value="ARMADILLO REPEAT-CONTAINING PROTEIN 5"/>
    <property type="match status" value="1"/>
</dbReference>
<dbReference type="InterPro" id="IPR016024">
    <property type="entry name" value="ARM-type_fold"/>
</dbReference>
<dbReference type="SUPFAM" id="SSF54695">
    <property type="entry name" value="POZ domain"/>
    <property type="match status" value="1"/>
</dbReference>
<dbReference type="SMART" id="SM00185">
    <property type="entry name" value="ARM"/>
    <property type="match status" value="5"/>
</dbReference>
<proteinExistence type="predicted"/>
<dbReference type="EMBL" id="QBLH01002134">
    <property type="protein sequence ID" value="TGZ49442.1"/>
    <property type="molecule type" value="Genomic_DNA"/>
</dbReference>
<dbReference type="CDD" id="cd18186">
    <property type="entry name" value="BTB_POZ_ZBTB_KLHL-like"/>
    <property type="match status" value="1"/>
</dbReference>
<protein>
    <recommendedName>
        <fullName evidence="2">BTB domain-containing protein</fullName>
    </recommendedName>
</protein>
<keyword evidence="4" id="KW-1185">Reference proteome</keyword>
<dbReference type="Pfam" id="PF24768">
    <property type="entry name" value="ARM_ARMC5"/>
    <property type="match status" value="1"/>
</dbReference>
<dbReference type="Pfam" id="PF00651">
    <property type="entry name" value="BTB"/>
    <property type="match status" value="1"/>
</dbReference>
<feature type="domain" description="BTB" evidence="2">
    <location>
        <begin position="725"/>
        <end position="781"/>
    </location>
</feature>